<dbReference type="EMBL" id="JATAAI010000045">
    <property type="protein sequence ID" value="KAK1733771.1"/>
    <property type="molecule type" value="Genomic_DNA"/>
</dbReference>
<organism evidence="2 3">
    <name type="scientific">Skeletonema marinoi</name>
    <dbReference type="NCBI Taxonomy" id="267567"/>
    <lineage>
        <taxon>Eukaryota</taxon>
        <taxon>Sar</taxon>
        <taxon>Stramenopiles</taxon>
        <taxon>Ochrophyta</taxon>
        <taxon>Bacillariophyta</taxon>
        <taxon>Coscinodiscophyceae</taxon>
        <taxon>Thalassiosirophycidae</taxon>
        <taxon>Thalassiosirales</taxon>
        <taxon>Skeletonemataceae</taxon>
        <taxon>Skeletonema</taxon>
        <taxon>Skeletonema marinoi-dohrnii complex</taxon>
    </lineage>
</organism>
<protein>
    <submittedName>
        <fullName evidence="2">Uncharacterized protein</fullName>
    </submittedName>
</protein>
<evidence type="ECO:0000313" key="2">
    <source>
        <dbReference type="EMBL" id="KAK1733771.1"/>
    </source>
</evidence>
<feature type="region of interest" description="Disordered" evidence="1">
    <location>
        <begin position="19"/>
        <end position="41"/>
    </location>
</feature>
<accession>A0AAD8XUV2</accession>
<reference evidence="2" key="1">
    <citation type="submission" date="2023-06" db="EMBL/GenBank/DDBJ databases">
        <title>Survivors Of The Sea: Transcriptome response of Skeletonema marinoi to long-term dormancy.</title>
        <authorList>
            <person name="Pinder M.I.M."/>
            <person name="Kourtchenko O."/>
            <person name="Robertson E.K."/>
            <person name="Larsson T."/>
            <person name="Maumus F."/>
            <person name="Osuna-Cruz C.M."/>
            <person name="Vancaester E."/>
            <person name="Stenow R."/>
            <person name="Vandepoele K."/>
            <person name="Ploug H."/>
            <person name="Bruchert V."/>
            <person name="Godhe A."/>
            <person name="Topel M."/>
        </authorList>
    </citation>
    <scope>NUCLEOTIDE SEQUENCE</scope>
    <source>
        <strain evidence="2">R05AC</strain>
    </source>
</reference>
<proteinExistence type="predicted"/>
<name>A0AAD8XUV2_9STRA</name>
<sequence length="113" mass="12676">MSHSAMSPSVRGRQIALSLHDAPTYPTTKYAGKGDHNNKEVNTECTPAEVQGEKEGLATTLKDSDALRLTNVEEMDMLIKSTRAWLETQKAERNVRLEMQRAEGKPGRIFKFE</sequence>
<dbReference type="Proteomes" id="UP001224775">
    <property type="component" value="Unassembled WGS sequence"/>
</dbReference>
<keyword evidence="3" id="KW-1185">Reference proteome</keyword>
<dbReference type="AlphaFoldDB" id="A0AAD8XUV2"/>
<evidence type="ECO:0000313" key="3">
    <source>
        <dbReference type="Proteomes" id="UP001224775"/>
    </source>
</evidence>
<comment type="caution">
    <text evidence="2">The sequence shown here is derived from an EMBL/GenBank/DDBJ whole genome shotgun (WGS) entry which is preliminary data.</text>
</comment>
<evidence type="ECO:0000256" key="1">
    <source>
        <dbReference type="SAM" id="MobiDB-lite"/>
    </source>
</evidence>
<feature type="compositionally biased region" description="Basic and acidic residues" evidence="1">
    <location>
        <begin position="32"/>
        <end position="41"/>
    </location>
</feature>
<gene>
    <name evidence="2" type="ORF">QTG54_015626</name>
</gene>